<dbReference type="Pfam" id="PF03372">
    <property type="entry name" value="Exo_endo_phos"/>
    <property type="match status" value="1"/>
</dbReference>
<keyword evidence="3" id="KW-0540">Nuclease</keyword>
<comment type="caution">
    <text evidence="3">The sequence shown here is derived from an EMBL/GenBank/DDBJ whole genome shotgun (WGS) entry which is preliminary data.</text>
</comment>
<name>A0A2P6N323_9EUKA</name>
<feature type="domain" description="Endonuclease/exonuclease/phosphatase" evidence="2">
    <location>
        <begin position="53"/>
        <end position="355"/>
    </location>
</feature>
<organism evidence="3 4">
    <name type="scientific">Planoprotostelium fungivorum</name>
    <dbReference type="NCBI Taxonomy" id="1890364"/>
    <lineage>
        <taxon>Eukaryota</taxon>
        <taxon>Amoebozoa</taxon>
        <taxon>Evosea</taxon>
        <taxon>Variosea</taxon>
        <taxon>Cavosteliida</taxon>
        <taxon>Cavosteliaceae</taxon>
        <taxon>Planoprotostelium</taxon>
    </lineage>
</organism>
<evidence type="ECO:0000259" key="2">
    <source>
        <dbReference type="Pfam" id="PF03372"/>
    </source>
</evidence>
<keyword evidence="3" id="KW-0378">Hydrolase</keyword>
<dbReference type="GO" id="GO:0000175">
    <property type="term" value="F:3'-5'-RNA exonuclease activity"/>
    <property type="evidence" value="ECO:0007669"/>
    <property type="project" value="TreeGrafter"/>
</dbReference>
<accession>A0A2P6N323</accession>
<dbReference type="FunCoup" id="A0A2P6N323">
    <property type="interactions" value="599"/>
</dbReference>
<dbReference type="OrthoDB" id="21040at2759"/>
<dbReference type="GO" id="GO:0004519">
    <property type="term" value="F:endonuclease activity"/>
    <property type="evidence" value="ECO:0007669"/>
    <property type="project" value="UniProtKB-KW"/>
</dbReference>
<dbReference type="InterPro" id="IPR050410">
    <property type="entry name" value="CCR4/nocturin_mRNA_transcr"/>
</dbReference>
<keyword evidence="3" id="KW-0255">Endonuclease</keyword>
<dbReference type="Gene3D" id="3.60.10.10">
    <property type="entry name" value="Endonuclease/exonuclease/phosphatase"/>
    <property type="match status" value="1"/>
</dbReference>
<dbReference type="PANTHER" id="PTHR12121:SF34">
    <property type="entry name" value="PROTEIN ANGEL"/>
    <property type="match status" value="1"/>
</dbReference>
<keyword evidence="4" id="KW-1185">Reference proteome</keyword>
<proteinExistence type="predicted"/>
<dbReference type="EMBL" id="MDYQ01000228">
    <property type="protein sequence ID" value="PRP78359.1"/>
    <property type="molecule type" value="Genomic_DNA"/>
</dbReference>
<feature type="region of interest" description="Disordered" evidence="1">
    <location>
        <begin position="1"/>
        <end position="24"/>
    </location>
</feature>
<dbReference type="InterPro" id="IPR036691">
    <property type="entry name" value="Endo/exonu/phosph_ase_sf"/>
</dbReference>
<dbReference type="InParanoid" id="A0A2P6N323"/>
<evidence type="ECO:0000256" key="1">
    <source>
        <dbReference type="SAM" id="MobiDB-lite"/>
    </source>
</evidence>
<feature type="compositionally biased region" description="Basic and acidic residues" evidence="1">
    <location>
        <begin position="482"/>
        <end position="505"/>
    </location>
</feature>
<feature type="region of interest" description="Disordered" evidence="1">
    <location>
        <begin position="482"/>
        <end position="525"/>
    </location>
</feature>
<dbReference type="SUPFAM" id="SSF56219">
    <property type="entry name" value="DNase I-like"/>
    <property type="match status" value="1"/>
</dbReference>
<reference evidence="3 4" key="1">
    <citation type="journal article" date="2018" name="Genome Biol. Evol.">
        <title>Multiple Roots of Fruiting Body Formation in Amoebozoa.</title>
        <authorList>
            <person name="Hillmann F."/>
            <person name="Forbes G."/>
            <person name="Novohradska S."/>
            <person name="Ferling I."/>
            <person name="Riege K."/>
            <person name="Groth M."/>
            <person name="Westermann M."/>
            <person name="Marz M."/>
            <person name="Spaller T."/>
            <person name="Winckler T."/>
            <person name="Schaap P."/>
            <person name="Glockner G."/>
        </authorList>
    </citation>
    <scope>NUCLEOTIDE SEQUENCE [LARGE SCALE GENOMIC DNA]</scope>
    <source>
        <strain evidence="3 4">Jena</strain>
    </source>
</reference>
<dbReference type="PANTHER" id="PTHR12121">
    <property type="entry name" value="CARBON CATABOLITE REPRESSOR PROTEIN 4"/>
    <property type="match status" value="1"/>
</dbReference>
<keyword evidence="3" id="KW-0269">Exonuclease</keyword>
<sequence>MICSSSQRKGNLKKTSKFEHNAPFHRRQMRPGSTVVSSDHPQRDKENRLSVVTYNTLAQKYIRNTFWYCDKRYLDPKYRWKKLYNEIKRMDADILCFQEFDEWQEKRRALKDLGYHGEYNPRDEKVEGCAIFWKMSRFQSTSVHTIDLNDISKIVTGLDYVRDNVALIVQLTDVSGRLPPFLVVNTHLFWNPLWPEIKFQQTKFLLQNIEKIGQGQCPVILCGDFNSTPIGAVYKFIVDGAVDGSHPHLQKEAYNYRKEDVHGIDFQNVNRKNQEVVHTHDFKFRSAYEDYEGKGEPPFTNFTGDFKGTLDYIFYTEGGWGSNKNLKCVSQLEVPPEEWVQGFSALPNMHQPSDHLALMATFIIEEIRDESRDVVSQAFSKLELNSEGQKLKTFTVEEMTVRRQTLREMLETCRDHVVRNKTWSPSAMIIDELRDMNRSYGYYFPIEEVQRYSSEHVISHWIPSINSAIRDLGSKIKNLNRGERRKEEESEAIQEEKREDAREEMSPEVVSHRLPMHLLAHEGLE</sequence>
<dbReference type="STRING" id="1890364.A0A2P6N323"/>
<gene>
    <name evidence="3" type="ORF">PROFUN_13754</name>
</gene>
<dbReference type="AlphaFoldDB" id="A0A2P6N323"/>
<evidence type="ECO:0000313" key="4">
    <source>
        <dbReference type="Proteomes" id="UP000241769"/>
    </source>
</evidence>
<dbReference type="InterPro" id="IPR005135">
    <property type="entry name" value="Endo/exonuclease/phosphatase"/>
</dbReference>
<protein>
    <submittedName>
        <fullName evidence="3">Endonuclease/Exonuclease/phosphatase family protein</fullName>
    </submittedName>
</protein>
<evidence type="ECO:0000313" key="3">
    <source>
        <dbReference type="EMBL" id="PRP78359.1"/>
    </source>
</evidence>
<dbReference type="Proteomes" id="UP000241769">
    <property type="component" value="Unassembled WGS sequence"/>
</dbReference>